<dbReference type="PANTHER" id="PTHR18895">
    <property type="entry name" value="HEMK METHYLTRANSFERASE"/>
    <property type="match status" value="1"/>
</dbReference>
<accession>A0ABR9R5I3</accession>
<dbReference type="PANTHER" id="PTHR18895:SF74">
    <property type="entry name" value="MTRF1L RELEASE FACTOR GLUTAMINE METHYLTRANSFERASE"/>
    <property type="match status" value="1"/>
</dbReference>
<dbReference type="PROSITE" id="PS00092">
    <property type="entry name" value="N6_MTASE"/>
    <property type="match status" value="1"/>
</dbReference>
<feature type="domain" description="Methyltransferase small" evidence="6">
    <location>
        <begin position="116"/>
        <end position="205"/>
    </location>
</feature>
<reference evidence="8 9" key="1">
    <citation type="submission" date="2020-10" db="EMBL/GenBank/DDBJ databases">
        <title>ChiBAC.</title>
        <authorList>
            <person name="Zenner C."/>
            <person name="Hitch T.C.A."/>
            <person name="Clavel T."/>
        </authorList>
    </citation>
    <scope>NUCLEOTIDE SEQUENCE [LARGE SCALE GENOMIC DNA]</scope>
    <source>
        <strain evidence="8 9">DSM 109015</strain>
    </source>
</reference>
<dbReference type="SUPFAM" id="SSF53335">
    <property type="entry name" value="S-adenosyl-L-methionine-dependent methyltransferases"/>
    <property type="match status" value="1"/>
</dbReference>
<dbReference type="InterPro" id="IPR040758">
    <property type="entry name" value="PrmC_N"/>
</dbReference>
<name>A0ABR9R5I3_9FIRM</name>
<keyword evidence="9" id="KW-1185">Reference proteome</keyword>
<dbReference type="RefSeq" id="WP_193502502.1">
    <property type="nucleotide sequence ID" value="NZ_JADCKC010000003.1"/>
</dbReference>
<organism evidence="8 9">
    <name type="scientific">Gemmiger gallinarum</name>
    <dbReference type="NCBI Taxonomy" id="2779354"/>
    <lineage>
        <taxon>Bacteria</taxon>
        <taxon>Bacillati</taxon>
        <taxon>Bacillota</taxon>
        <taxon>Clostridia</taxon>
        <taxon>Eubacteriales</taxon>
        <taxon>Gemmiger</taxon>
    </lineage>
</organism>
<dbReference type="InterPro" id="IPR019874">
    <property type="entry name" value="RF_methyltr_PrmC"/>
</dbReference>
<comment type="caution">
    <text evidence="8">The sequence shown here is derived from an EMBL/GenBank/DDBJ whole genome shotgun (WGS) entry which is preliminary data.</text>
</comment>
<keyword evidence="2 8" id="KW-0489">Methyltransferase</keyword>
<keyword evidence="3 8" id="KW-0808">Transferase</keyword>
<dbReference type="CDD" id="cd02440">
    <property type="entry name" value="AdoMet_MTases"/>
    <property type="match status" value="1"/>
</dbReference>
<gene>
    <name evidence="8" type="primary">prmC</name>
    <name evidence="8" type="ORF">INF35_11365</name>
</gene>
<dbReference type="InterPro" id="IPR004556">
    <property type="entry name" value="HemK-like"/>
</dbReference>
<comment type="catalytic activity">
    <reaction evidence="5">
        <text>L-glutaminyl-[peptide chain release factor] + S-adenosyl-L-methionine = N(5)-methyl-L-glutaminyl-[peptide chain release factor] + S-adenosyl-L-homocysteine + H(+)</text>
        <dbReference type="Rhea" id="RHEA:42896"/>
        <dbReference type="Rhea" id="RHEA-COMP:10271"/>
        <dbReference type="Rhea" id="RHEA-COMP:10272"/>
        <dbReference type="ChEBI" id="CHEBI:15378"/>
        <dbReference type="ChEBI" id="CHEBI:30011"/>
        <dbReference type="ChEBI" id="CHEBI:57856"/>
        <dbReference type="ChEBI" id="CHEBI:59789"/>
        <dbReference type="ChEBI" id="CHEBI:61891"/>
        <dbReference type="EC" id="2.1.1.297"/>
    </reaction>
</comment>
<dbReference type="InterPro" id="IPR007848">
    <property type="entry name" value="Small_mtfrase_dom"/>
</dbReference>
<dbReference type="EC" id="2.1.1.297" evidence="1"/>
<evidence type="ECO:0000259" key="6">
    <source>
        <dbReference type="Pfam" id="PF05175"/>
    </source>
</evidence>
<feature type="domain" description="Release factor glutamine methyltransferase N-terminal" evidence="7">
    <location>
        <begin position="12"/>
        <end position="77"/>
    </location>
</feature>
<protein>
    <recommendedName>
        <fullName evidence="1">peptide chain release factor N(5)-glutamine methyltransferase</fullName>
        <ecNumber evidence="1">2.1.1.297</ecNumber>
    </recommendedName>
</protein>
<dbReference type="Gene3D" id="3.40.50.150">
    <property type="entry name" value="Vaccinia Virus protein VP39"/>
    <property type="match status" value="1"/>
</dbReference>
<evidence type="ECO:0000313" key="9">
    <source>
        <dbReference type="Proteomes" id="UP000768567"/>
    </source>
</evidence>
<dbReference type="Pfam" id="PF05175">
    <property type="entry name" value="MTS"/>
    <property type="match status" value="1"/>
</dbReference>
<evidence type="ECO:0000259" key="7">
    <source>
        <dbReference type="Pfam" id="PF17827"/>
    </source>
</evidence>
<dbReference type="Proteomes" id="UP000768567">
    <property type="component" value="Unassembled WGS sequence"/>
</dbReference>
<dbReference type="Pfam" id="PF17827">
    <property type="entry name" value="PrmC_N"/>
    <property type="match status" value="1"/>
</dbReference>
<evidence type="ECO:0000256" key="4">
    <source>
        <dbReference type="ARBA" id="ARBA00022691"/>
    </source>
</evidence>
<evidence type="ECO:0000256" key="3">
    <source>
        <dbReference type="ARBA" id="ARBA00022679"/>
    </source>
</evidence>
<dbReference type="Gene3D" id="1.10.8.10">
    <property type="entry name" value="DNA helicase RuvA subunit, C-terminal domain"/>
    <property type="match status" value="1"/>
</dbReference>
<dbReference type="GO" id="GO:0102559">
    <property type="term" value="F:peptide chain release factor N(5)-glutamine methyltransferase activity"/>
    <property type="evidence" value="ECO:0007669"/>
    <property type="project" value="UniProtKB-EC"/>
</dbReference>
<dbReference type="InterPro" id="IPR029063">
    <property type="entry name" value="SAM-dependent_MTases_sf"/>
</dbReference>
<dbReference type="NCBIfam" id="TIGR00536">
    <property type="entry name" value="hemK_fam"/>
    <property type="match status" value="1"/>
</dbReference>
<dbReference type="EMBL" id="JADCKC010000003">
    <property type="protein sequence ID" value="MBE5038386.1"/>
    <property type="molecule type" value="Genomic_DNA"/>
</dbReference>
<evidence type="ECO:0000256" key="2">
    <source>
        <dbReference type="ARBA" id="ARBA00022603"/>
    </source>
</evidence>
<dbReference type="GO" id="GO:0032259">
    <property type="term" value="P:methylation"/>
    <property type="evidence" value="ECO:0007669"/>
    <property type="project" value="UniProtKB-KW"/>
</dbReference>
<evidence type="ECO:0000256" key="5">
    <source>
        <dbReference type="ARBA" id="ARBA00048391"/>
    </source>
</evidence>
<sequence length="292" mass="31177">MVSLTGLAPRAAVRQVTGCLQAAGCPDAGYDAGVLYTLATGRDARLDDAPLSPEAAERLETLTRRRAAREPLQYIAGEWDFLDFTLKVGPGVLCPRADTEVVCETAIDLLRRAGKPAPRVADLCAGTGCLGLGVKRFVPGAQVVCVEKSPEAFAYLKENAVTALKARGLSVEAVLDDAAAWLEAQPRDSLDLIVSNPPYLTGEEMKALQPETAREPAMALDGGADGLAFYRLLARAVLPRVRPGGWLVFEIGWQQQEAVEAIGKAAGWCNVSCRKDYGGNPRAVCLQKPETK</sequence>
<keyword evidence="4" id="KW-0949">S-adenosyl-L-methionine</keyword>
<dbReference type="InterPro" id="IPR050320">
    <property type="entry name" value="N5-glutamine_MTase"/>
</dbReference>
<dbReference type="NCBIfam" id="TIGR03534">
    <property type="entry name" value="RF_mod_PrmC"/>
    <property type="match status" value="1"/>
</dbReference>
<evidence type="ECO:0000256" key="1">
    <source>
        <dbReference type="ARBA" id="ARBA00012771"/>
    </source>
</evidence>
<evidence type="ECO:0000313" key="8">
    <source>
        <dbReference type="EMBL" id="MBE5038386.1"/>
    </source>
</evidence>
<proteinExistence type="predicted"/>
<dbReference type="InterPro" id="IPR002052">
    <property type="entry name" value="DNA_methylase_N6_adenine_CS"/>
</dbReference>